<keyword evidence="8" id="KW-0732">Signal</keyword>
<dbReference type="PANTHER" id="PTHR41533">
    <property type="entry name" value="L,D-TRANSPEPTIDASE HI_1667-RELATED"/>
    <property type="match status" value="1"/>
</dbReference>
<feature type="active site" description="Nucleophile" evidence="7">
    <location>
        <position position="512"/>
    </location>
</feature>
<evidence type="ECO:0000256" key="1">
    <source>
        <dbReference type="ARBA" id="ARBA00004752"/>
    </source>
</evidence>
<name>A0A1I0DKG9_9BACT</name>
<keyword evidence="6 7" id="KW-0961">Cell wall biogenesis/degradation</keyword>
<comment type="pathway">
    <text evidence="1 7">Cell wall biogenesis; peptidoglycan biosynthesis.</text>
</comment>
<protein>
    <submittedName>
        <fullName evidence="10">Murein L,D-transpeptidase YcbB/YkuD</fullName>
    </submittedName>
</protein>
<dbReference type="GO" id="GO:0009252">
    <property type="term" value="P:peptidoglycan biosynthetic process"/>
    <property type="evidence" value="ECO:0007669"/>
    <property type="project" value="UniProtKB-UniPathway"/>
</dbReference>
<sequence>MIPFSRSFFNTAFGFWLLSLFVLTATTSCSQDQQARVKEGVQAALPDALSKPVGPQPTLDSVYIVQYMTAEPRFKPQIDWAKKFYKARDFRLGWFRNHELVPQAETMLGVIGKAADEGLNPRDYQVVNFDPLLKELEAAKSDTTRRNALEKKIDVALSATYFNYASDFYRGTVDPRAVKSIDWDVKRNKVKLHKALMTILKERESTYGYYDFEPLHPEYDRLKKALAEYRELERKGGWPVIPAGTSLKPGASSPAVAALRGRLMGPGAAAPAAAETPAVAVSNKPGQPAAAAPAAQKYDAELFAAVKEFQSLNGLRPDGVVGGETLRELNVPLGQRIQQIMMNMERWRWIPKKFEPDYLLVNIPEYTLHVVEDNKEVFKMPVIVGKKLNATPIFSDKVEFVVLAPYWNVPFSIIDKELRPKLAANPQGTLDRLDMEVVKGWGAKATPVDASSIDWANLQQKDWKYTLRRRPGPKNDLGNVKFIFPNSNDIYLHDTPNDQLFSQTKRGFSHGCVRVAEPLKLAEYLLRNKPGWDANTIDETIATREEKYVTLPEKLPVYLVYFTTWVDDAGKVHFRDDIYGHDKALAKQYFN</sequence>
<keyword evidence="5 7" id="KW-0573">Peptidoglycan synthesis</keyword>
<dbReference type="GO" id="GO:0016740">
    <property type="term" value="F:transferase activity"/>
    <property type="evidence" value="ECO:0007669"/>
    <property type="project" value="UniProtKB-KW"/>
</dbReference>
<dbReference type="InterPro" id="IPR038063">
    <property type="entry name" value="Transpep_catalytic_dom"/>
</dbReference>
<dbReference type="InterPro" id="IPR045380">
    <property type="entry name" value="LD_TPept_scaffold_dom"/>
</dbReference>
<dbReference type="InterPro" id="IPR036366">
    <property type="entry name" value="PGBDSf"/>
</dbReference>
<dbReference type="RefSeq" id="WP_092769871.1">
    <property type="nucleotide sequence ID" value="NZ_FOHS01000002.1"/>
</dbReference>
<dbReference type="STRING" id="82805.SAMN04487998_1417"/>
<evidence type="ECO:0000256" key="5">
    <source>
        <dbReference type="ARBA" id="ARBA00022984"/>
    </source>
</evidence>
<dbReference type="PANTHER" id="PTHR41533:SF2">
    <property type="entry name" value="BLR7131 PROTEIN"/>
    <property type="match status" value="1"/>
</dbReference>
<feature type="chain" id="PRO_5011675226" evidence="8">
    <location>
        <begin position="31"/>
        <end position="591"/>
    </location>
</feature>
<evidence type="ECO:0000256" key="8">
    <source>
        <dbReference type="SAM" id="SignalP"/>
    </source>
</evidence>
<dbReference type="GO" id="GO:0008360">
    <property type="term" value="P:regulation of cell shape"/>
    <property type="evidence" value="ECO:0007669"/>
    <property type="project" value="UniProtKB-UniRule"/>
</dbReference>
<feature type="domain" description="L,D-TPase catalytic" evidence="9">
    <location>
        <begin position="357"/>
        <end position="537"/>
    </location>
</feature>
<feature type="signal peptide" evidence="8">
    <location>
        <begin position="1"/>
        <end position="30"/>
    </location>
</feature>
<gene>
    <name evidence="10" type="ORF">SAMN04487998_1417</name>
</gene>
<dbReference type="GO" id="GO:0004180">
    <property type="term" value="F:carboxypeptidase activity"/>
    <property type="evidence" value="ECO:0007669"/>
    <property type="project" value="UniProtKB-ARBA"/>
</dbReference>
<dbReference type="AlphaFoldDB" id="A0A1I0DKG9"/>
<evidence type="ECO:0000256" key="4">
    <source>
        <dbReference type="ARBA" id="ARBA00022960"/>
    </source>
</evidence>
<dbReference type="EMBL" id="FOHS01000002">
    <property type="protein sequence ID" value="SET32159.1"/>
    <property type="molecule type" value="Genomic_DNA"/>
</dbReference>
<dbReference type="InterPro" id="IPR036365">
    <property type="entry name" value="PGBD-like_sf"/>
</dbReference>
<dbReference type="CDD" id="cd16913">
    <property type="entry name" value="YkuD_like"/>
    <property type="match status" value="1"/>
</dbReference>
<comment type="similarity">
    <text evidence="2">Belongs to the YkuD family.</text>
</comment>
<dbReference type="SUPFAM" id="SSF141523">
    <property type="entry name" value="L,D-transpeptidase catalytic domain-like"/>
    <property type="match status" value="1"/>
</dbReference>
<keyword evidence="3" id="KW-0808">Transferase</keyword>
<dbReference type="PROSITE" id="PS52029">
    <property type="entry name" value="LD_TPASE"/>
    <property type="match status" value="1"/>
</dbReference>
<dbReference type="Proteomes" id="UP000198697">
    <property type="component" value="Unassembled WGS sequence"/>
</dbReference>
<dbReference type="SUPFAM" id="SSF47090">
    <property type="entry name" value="PGBD-like"/>
    <property type="match status" value="1"/>
</dbReference>
<organism evidence="10 11">
    <name type="scientific">Hymenobacter actinosclerus</name>
    <dbReference type="NCBI Taxonomy" id="82805"/>
    <lineage>
        <taxon>Bacteria</taxon>
        <taxon>Pseudomonadati</taxon>
        <taxon>Bacteroidota</taxon>
        <taxon>Cytophagia</taxon>
        <taxon>Cytophagales</taxon>
        <taxon>Hymenobacteraceae</taxon>
        <taxon>Hymenobacter</taxon>
    </lineage>
</organism>
<dbReference type="UniPathway" id="UPA00219"/>
<accession>A0A1I0DKG9</accession>
<evidence type="ECO:0000313" key="11">
    <source>
        <dbReference type="Proteomes" id="UP000198697"/>
    </source>
</evidence>
<dbReference type="Pfam" id="PF03734">
    <property type="entry name" value="YkuD"/>
    <property type="match status" value="1"/>
</dbReference>
<dbReference type="InterPro" id="IPR002477">
    <property type="entry name" value="Peptidoglycan-bd-like"/>
</dbReference>
<dbReference type="InterPro" id="IPR005490">
    <property type="entry name" value="LD_TPept_cat_dom"/>
</dbReference>
<feature type="active site" description="Proton donor/acceptor" evidence="7">
    <location>
        <position position="493"/>
    </location>
</feature>
<evidence type="ECO:0000256" key="6">
    <source>
        <dbReference type="ARBA" id="ARBA00023316"/>
    </source>
</evidence>
<keyword evidence="4 7" id="KW-0133">Cell shape</keyword>
<evidence type="ECO:0000256" key="2">
    <source>
        <dbReference type="ARBA" id="ARBA00005992"/>
    </source>
</evidence>
<proteinExistence type="inferred from homology"/>
<dbReference type="Pfam" id="PF20142">
    <property type="entry name" value="Scaffold"/>
    <property type="match status" value="1"/>
</dbReference>
<evidence type="ECO:0000259" key="9">
    <source>
        <dbReference type="PROSITE" id="PS52029"/>
    </source>
</evidence>
<dbReference type="OrthoDB" id="9778545at2"/>
<reference evidence="11" key="1">
    <citation type="submission" date="2016-10" db="EMBL/GenBank/DDBJ databases">
        <authorList>
            <person name="Varghese N."/>
            <person name="Submissions S."/>
        </authorList>
    </citation>
    <scope>NUCLEOTIDE SEQUENCE [LARGE SCALE GENOMIC DNA]</scope>
    <source>
        <strain evidence="11">DSM 15310</strain>
    </source>
</reference>
<evidence type="ECO:0000313" key="10">
    <source>
        <dbReference type="EMBL" id="SET32159.1"/>
    </source>
</evidence>
<dbReference type="PROSITE" id="PS51257">
    <property type="entry name" value="PROKAR_LIPOPROTEIN"/>
    <property type="match status" value="1"/>
</dbReference>
<dbReference type="GO" id="GO:0071555">
    <property type="term" value="P:cell wall organization"/>
    <property type="evidence" value="ECO:0007669"/>
    <property type="project" value="UniProtKB-UniRule"/>
</dbReference>
<dbReference type="InterPro" id="IPR052905">
    <property type="entry name" value="LD-transpeptidase_YkuD-like"/>
</dbReference>
<dbReference type="Gene3D" id="1.10.101.10">
    <property type="entry name" value="PGBD-like superfamily/PGBD"/>
    <property type="match status" value="1"/>
</dbReference>
<dbReference type="Gene3D" id="2.40.440.10">
    <property type="entry name" value="L,D-transpeptidase catalytic domain-like"/>
    <property type="match status" value="1"/>
</dbReference>
<evidence type="ECO:0000256" key="3">
    <source>
        <dbReference type="ARBA" id="ARBA00022679"/>
    </source>
</evidence>
<evidence type="ECO:0000256" key="7">
    <source>
        <dbReference type="PROSITE-ProRule" id="PRU01373"/>
    </source>
</evidence>
<dbReference type="Pfam" id="PF01471">
    <property type="entry name" value="PG_binding_1"/>
    <property type="match status" value="1"/>
</dbReference>
<keyword evidence="11" id="KW-1185">Reference proteome</keyword>